<dbReference type="Gene3D" id="3.40.50.1820">
    <property type="entry name" value="alpha/beta hydrolase"/>
    <property type="match status" value="1"/>
</dbReference>
<dbReference type="CDD" id="cd00741">
    <property type="entry name" value="Lipase"/>
    <property type="match status" value="1"/>
</dbReference>
<dbReference type="AlphaFoldDB" id="A0A2V4N2M3"/>
<dbReference type="PANTHER" id="PTHR11487">
    <property type="entry name" value="THIOESTERASE"/>
    <property type="match status" value="1"/>
</dbReference>
<keyword evidence="5" id="KW-1185">Reference proteome</keyword>
<protein>
    <submittedName>
        <fullName evidence="4">Thioesterase</fullName>
    </submittedName>
</protein>
<evidence type="ECO:0000259" key="3">
    <source>
        <dbReference type="SMART" id="SM00824"/>
    </source>
</evidence>
<comment type="caution">
    <text evidence="4">The sequence shown here is derived from an EMBL/GenBank/DDBJ whole genome shotgun (WGS) entry which is preliminary data.</text>
</comment>
<dbReference type="InterPro" id="IPR001031">
    <property type="entry name" value="Thioesterase"/>
</dbReference>
<dbReference type="InterPro" id="IPR029058">
    <property type="entry name" value="AB_hydrolase_fold"/>
</dbReference>
<dbReference type="Pfam" id="PF00975">
    <property type="entry name" value="Thioesterase"/>
    <property type="match status" value="1"/>
</dbReference>
<evidence type="ECO:0000256" key="2">
    <source>
        <dbReference type="ARBA" id="ARBA00022801"/>
    </source>
</evidence>
<dbReference type="EMBL" id="PYBW01000052">
    <property type="protein sequence ID" value="PYC78230.1"/>
    <property type="molecule type" value="Genomic_DNA"/>
</dbReference>
<dbReference type="InterPro" id="IPR012223">
    <property type="entry name" value="TEII"/>
</dbReference>
<evidence type="ECO:0000256" key="1">
    <source>
        <dbReference type="ARBA" id="ARBA00007169"/>
    </source>
</evidence>
<sequence length="241" mass="26116">MQIPVICFPFAGAGATVYRRCQEYGSEQLLLVPVQLPGREERFAEPLFTDVANAVDDLLPALLDQLAGYPQVALFGHSLGAVLAYETAHRLTGAAGPQLLKLFVSGSPGPWTQRGIRATGLSDQAFLAQVTELAGYAHPALEHPDLREVLLPTLRADVEMHESYLGPEDKPLAVPIVSVRGDQDQLVSREQAGEWAAATAAGYRHVELPGGHMYLTDSAAELVRLLETELAAERTTVQVRR</sequence>
<name>A0A2V4N2M3_9ACTN</name>
<dbReference type="GO" id="GO:0016787">
    <property type="term" value="F:hydrolase activity"/>
    <property type="evidence" value="ECO:0007669"/>
    <property type="project" value="UniProtKB-KW"/>
</dbReference>
<gene>
    <name evidence="4" type="ORF">C7C46_16475</name>
</gene>
<keyword evidence="2" id="KW-0378">Hydrolase</keyword>
<organism evidence="4 5">
    <name type="scientific">Streptomyces tateyamensis</name>
    <dbReference type="NCBI Taxonomy" id="565073"/>
    <lineage>
        <taxon>Bacteria</taxon>
        <taxon>Bacillati</taxon>
        <taxon>Actinomycetota</taxon>
        <taxon>Actinomycetes</taxon>
        <taxon>Kitasatosporales</taxon>
        <taxon>Streptomycetaceae</taxon>
        <taxon>Streptomyces</taxon>
    </lineage>
</organism>
<reference evidence="4 5" key="1">
    <citation type="submission" date="2018-03" db="EMBL/GenBank/DDBJ databases">
        <title>Bioinformatic expansion and discovery of thiopeptide antibiotics.</title>
        <authorList>
            <person name="Schwalen C.J."/>
            <person name="Hudson G.A."/>
            <person name="Mitchell D.A."/>
        </authorList>
    </citation>
    <scope>NUCLEOTIDE SEQUENCE [LARGE SCALE GENOMIC DNA]</scope>
    <source>
        <strain evidence="4 5">ATCC 21389</strain>
    </source>
</reference>
<dbReference type="GO" id="GO:0008610">
    <property type="term" value="P:lipid biosynthetic process"/>
    <property type="evidence" value="ECO:0007669"/>
    <property type="project" value="TreeGrafter"/>
</dbReference>
<dbReference type="SMART" id="SM00824">
    <property type="entry name" value="PKS_TE"/>
    <property type="match status" value="1"/>
</dbReference>
<evidence type="ECO:0000313" key="4">
    <source>
        <dbReference type="EMBL" id="PYC78230.1"/>
    </source>
</evidence>
<dbReference type="OrthoDB" id="8480037at2"/>
<feature type="domain" description="Thioesterase TesA-like" evidence="3">
    <location>
        <begin position="6"/>
        <end position="230"/>
    </location>
</feature>
<dbReference type="SUPFAM" id="SSF53474">
    <property type="entry name" value="alpha/beta-Hydrolases"/>
    <property type="match status" value="1"/>
</dbReference>
<dbReference type="RefSeq" id="WP_110670360.1">
    <property type="nucleotide sequence ID" value="NZ_PYBW01000052.1"/>
</dbReference>
<comment type="similarity">
    <text evidence="1">Belongs to the thioesterase family.</text>
</comment>
<evidence type="ECO:0000313" key="5">
    <source>
        <dbReference type="Proteomes" id="UP000248039"/>
    </source>
</evidence>
<dbReference type="Proteomes" id="UP000248039">
    <property type="component" value="Unassembled WGS sequence"/>
</dbReference>
<dbReference type="PANTHER" id="PTHR11487:SF0">
    <property type="entry name" value="S-ACYL FATTY ACID SYNTHASE THIOESTERASE, MEDIUM CHAIN"/>
    <property type="match status" value="1"/>
</dbReference>
<dbReference type="InterPro" id="IPR020802">
    <property type="entry name" value="TesA-like"/>
</dbReference>
<accession>A0A2V4N2M3</accession>
<proteinExistence type="inferred from homology"/>